<dbReference type="SUPFAM" id="SSF55781">
    <property type="entry name" value="GAF domain-like"/>
    <property type="match status" value="1"/>
</dbReference>
<evidence type="ECO:0000256" key="5">
    <source>
        <dbReference type="ARBA" id="ARBA00022741"/>
    </source>
</evidence>
<feature type="coiled-coil region" evidence="9">
    <location>
        <begin position="370"/>
        <end position="397"/>
    </location>
</feature>
<accession>A0A5K7ZQ69</accession>
<feature type="domain" description="Histidine kinase" evidence="10">
    <location>
        <begin position="350"/>
        <end position="545"/>
    </location>
</feature>
<keyword evidence="9" id="KW-0175">Coiled coil</keyword>
<dbReference type="InterPro" id="IPR011712">
    <property type="entry name" value="Sig_transdc_His_kin_sub3_dim/P"/>
</dbReference>
<dbReference type="RefSeq" id="WP_170302561.1">
    <property type="nucleotide sequence ID" value="NZ_AP021875.1"/>
</dbReference>
<dbReference type="PANTHER" id="PTHR24421:SF10">
    <property type="entry name" value="NITRATE_NITRITE SENSOR PROTEIN NARQ"/>
    <property type="match status" value="1"/>
</dbReference>
<dbReference type="SUPFAM" id="SSF55874">
    <property type="entry name" value="ATPase domain of HSP90 chaperone/DNA topoisomerase II/histidine kinase"/>
    <property type="match status" value="1"/>
</dbReference>
<dbReference type="GO" id="GO:0000155">
    <property type="term" value="F:phosphorelay sensor kinase activity"/>
    <property type="evidence" value="ECO:0007669"/>
    <property type="project" value="InterPro"/>
</dbReference>
<dbReference type="Gene3D" id="3.30.450.40">
    <property type="match status" value="1"/>
</dbReference>
<keyword evidence="6" id="KW-0418">Kinase</keyword>
<dbReference type="PROSITE" id="PS50109">
    <property type="entry name" value="HIS_KIN"/>
    <property type="match status" value="1"/>
</dbReference>
<evidence type="ECO:0000313" key="11">
    <source>
        <dbReference type="EMBL" id="BBO79087.1"/>
    </source>
</evidence>
<evidence type="ECO:0000256" key="7">
    <source>
        <dbReference type="ARBA" id="ARBA00022840"/>
    </source>
</evidence>
<dbReference type="GO" id="GO:0005524">
    <property type="term" value="F:ATP binding"/>
    <property type="evidence" value="ECO:0007669"/>
    <property type="project" value="UniProtKB-KW"/>
</dbReference>
<evidence type="ECO:0000256" key="3">
    <source>
        <dbReference type="ARBA" id="ARBA00022553"/>
    </source>
</evidence>
<evidence type="ECO:0000256" key="4">
    <source>
        <dbReference type="ARBA" id="ARBA00022679"/>
    </source>
</evidence>
<evidence type="ECO:0000259" key="10">
    <source>
        <dbReference type="PROSITE" id="PS50109"/>
    </source>
</evidence>
<keyword evidence="7" id="KW-0067">ATP-binding</keyword>
<evidence type="ECO:0000256" key="8">
    <source>
        <dbReference type="ARBA" id="ARBA00023012"/>
    </source>
</evidence>
<keyword evidence="4" id="KW-0808">Transferase</keyword>
<protein>
    <recommendedName>
        <fullName evidence="2">histidine kinase</fullName>
        <ecNumber evidence="2">2.7.13.3</ecNumber>
    </recommendedName>
</protein>
<proteinExistence type="predicted"/>
<sequence length="549" mass="63207">MPDRDVSHPFLSRGDSEKRLDFYKCHKEQIHAYLLEFIQAEPPTLYQEFILKNTEGQERVQIYLDSFEAALSGNVQTFLDDQKNIGYVRAIEGYHLNDVYRFTVAVKDALWKASREYNQSKQDPTDRLGNDDIFTFNKLLDNAYYLLSLSFLETRDEIIVRHREQLQALQRFAAGIVSIFDEEDIWAKTIQGVFDVFGLNGTFILDSQKSPLGKVLVAERMIGIQLSSSDLEKILESIYHSLTPMGLDTDKDLIQLTDSIDTNQFRLVASPVMDRTSKFIGILCVHDQGRRFRFSKFDRNLLYQFSYFAGAVSANCRMVSEIAEKREDLRNLTTRLISVQEEERKKIAADIHDVLTQALTGIGYKALYCMEIMERDHDKLYRELEILTDTINDALRQSRQIINNLRPHILDDIGIIAAFRKLIGDFEKKFDMNVRFSHPDSLQVGPDQGIALFRILQEALHNTRRHAKATNVELSLHILGDSYLKMTVEDNGQGFNPRKKNRYPLRPGLGLLTMRERTEDMGGEFIVDSQEQKGCRIIVQIPLKEGIDG</sequence>
<dbReference type="Proteomes" id="UP000427769">
    <property type="component" value="Chromosome"/>
</dbReference>
<dbReference type="KEGG" id="dwd:DSCW_65040"/>
<comment type="catalytic activity">
    <reaction evidence="1">
        <text>ATP + protein L-histidine = ADP + protein N-phospho-L-histidine.</text>
        <dbReference type="EC" id="2.7.13.3"/>
    </reaction>
</comment>
<dbReference type="InterPro" id="IPR003594">
    <property type="entry name" value="HATPase_dom"/>
</dbReference>
<dbReference type="EC" id="2.7.13.3" evidence="2"/>
<dbReference type="SMART" id="SM00387">
    <property type="entry name" value="HATPase_c"/>
    <property type="match status" value="1"/>
</dbReference>
<dbReference type="InterPro" id="IPR029016">
    <property type="entry name" value="GAF-like_dom_sf"/>
</dbReference>
<dbReference type="EMBL" id="AP021875">
    <property type="protein sequence ID" value="BBO79087.1"/>
    <property type="molecule type" value="Genomic_DNA"/>
</dbReference>
<dbReference type="Gene3D" id="1.20.5.1930">
    <property type="match status" value="1"/>
</dbReference>
<keyword evidence="12" id="KW-1185">Reference proteome</keyword>
<keyword evidence="8" id="KW-0902">Two-component regulatory system</keyword>
<dbReference type="AlphaFoldDB" id="A0A5K7ZQ69"/>
<dbReference type="Pfam" id="PF02518">
    <property type="entry name" value="HATPase_c"/>
    <property type="match status" value="1"/>
</dbReference>
<dbReference type="InterPro" id="IPR050482">
    <property type="entry name" value="Sensor_HK_TwoCompSys"/>
</dbReference>
<evidence type="ECO:0000256" key="9">
    <source>
        <dbReference type="SAM" id="Coils"/>
    </source>
</evidence>
<dbReference type="PANTHER" id="PTHR24421">
    <property type="entry name" value="NITRATE/NITRITE SENSOR PROTEIN NARX-RELATED"/>
    <property type="match status" value="1"/>
</dbReference>
<dbReference type="InterPro" id="IPR005467">
    <property type="entry name" value="His_kinase_dom"/>
</dbReference>
<dbReference type="GO" id="GO:0016020">
    <property type="term" value="C:membrane"/>
    <property type="evidence" value="ECO:0007669"/>
    <property type="project" value="InterPro"/>
</dbReference>
<dbReference type="GO" id="GO:0046983">
    <property type="term" value="F:protein dimerization activity"/>
    <property type="evidence" value="ECO:0007669"/>
    <property type="project" value="InterPro"/>
</dbReference>
<evidence type="ECO:0000256" key="6">
    <source>
        <dbReference type="ARBA" id="ARBA00022777"/>
    </source>
</evidence>
<gene>
    <name evidence="11" type="ORF">DSCW_65040</name>
</gene>
<name>A0A5K7ZQ69_9BACT</name>
<dbReference type="Gene3D" id="3.30.565.10">
    <property type="entry name" value="Histidine kinase-like ATPase, C-terminal domain"/>
    <property type="match status" value="1"/>
</dbReference>
<dbReference type="CDD" id="cd16917">
    <property type="entry name" value="HATPase_UhpB-NarQ-NarX-like"/>
    <property type="match status" value="1"/>
</dbReference>
<evidence type="ECO:0000256" key="1">
    <source>
        <dbReference type="ARBA" id="ARBA00000085"/>
    </source>
</evidence>
<dbReference type="InterPro" id="IPR036890">
    <property type="entry name" value="HATPase_C_sf"/>
</dbReference>
<organism evidence="11 12">
    <name type="scientific">Desulfosarcina widdelii</name>
    <dbReference type="NCBI Taxonomy" id="947919"/>
    <lineage>
        <taxon>Bacteria</taxon>
        <taxon>Pseudomonadati</taxon>
        <taxon>Thermodesulfobacteriota</taxon>
        <taxon>Desulfobacteria</taxon>
        <taxon>Desulfobacterales</taxon>
        <taxon>Desulfosarcinaceae</taxon>
        <taxon>Desulfosarcina</taxon>
    </lineage>
</organism>
<dbReference type="Pfam" id="PF07730">
    <property type="entry name" value="HisKA_3"/>
    <property type="match status" value="1"/>
</dbReference>
<reference evidence="11 12" key="1">
    <citation type="submission" date="2019-11" db="EMBL/GenBank/DDBJ databases">
        <title>Comparative genomics of hydrocarbon-degrading Desulfosarcina strains.</title>
        <authorList>
            <person name="Watanabe M."/>
            <person name="Kojima H."/>
            <person name="Fukui M."/>
        </authorList>
    </citation>
    <scope>NUCLEOTIDE SEQUENCE [LARGE SCALE GENOMIC DNA]</scope>
    <source>
        <strain evidence="11 12">PP31</strain>
    </source>
</reference>
<keyword evidence="3" id="KW-0597">Phosphoprotein</keyword>
<evidence type="ECO:0000313" key="12">
    <source>
        <dbReference type="Proteomes" id="UP000427769"/>
    </source>
</evidence>
<evidence type="ECO:0000256" key="2">
    <source>
        <dbReference type="ARBA" id="ARBA00012438"/>
    </source>
</evidence>
<keyword evidence="5" id="KW-0547">Nucleotide-binding</keyword>